<feature type="transmembrane region" description="Helical" evidence="7">
    <location>
        <begin position="409"/>
        <end position="433"/>
    </location>
</feature>
<dbReference type="InterPro" id="IPR004681">
    <property type="entry name" value="TRAP_DctM"/>
</dbReference>
<dbReference type="EMBL" id="CP036313">
    <property type="protein sequence ID" value="QBH12904.1"/>
    <property type="molecule type" value="Genomic_DNA"/>
</dbReference>
<feature type="transmembrane region" description="Helical" evidence="7">
    <location>
        <begin position="57"/>
        <end position="76"/>
    </location>
</feature>
<keyword evidence="12" id="KW-1185">Reference proteome</keyword>
<dbReference type="PIRSF" id="PIRSF006066">
    <property type="entry name" value="HI0050"/>
    <property type="match status" value="1"/>
</dbReference>
<evidence type="ECO:0000256" key="6">
    <source>
        <dbReference type="ARBA" id="ARBA00023136"/>
    </source>
</evidence>
<keyword evidence="3" id="KW-0997">Cell inner membrane</keyword>
<accession>A0A328FHH8</accession>
<feature type="transmembrane region" description="Helical" evidence="7">
    <location>
        <begin position="248"/>
        <end position="266"/>
    </location>
</feature>
<organism evidence="10 11">
    <name type="scientific">Desulfobacter hydrogenophilus</name>
    <dbReference type="NCBI Taxonomy" id="2291"/>
    <lineage>
        <taxon>Bacteria</taxon>
        <taxon>Pseudomonadati</taxon>
        <taxon>Thermodesulfobacteriota</taxon>
        <taxon>Desulfobacteria</taxon>
        <taxon>Desulfobacterales</taxon>
        <taxon>Desulfobacteraceae</taxon>
        <taxon>Desulfobacter</taxon>
    </lineage>
</organism>
<evidence type="ECO:0000313" key="9">
    <source>
        <dbReference type="EMBL" id="QBH12904.1"/>
    </source>
</evidence>
<feature type="transmembrane region" description="Helical" evidence="7">
    <location>
        <begin position="278"/>
        <end position="300"/>
    </location>
</feature>
<feature type="domain" description="TRAP C4-dicarboxylate transport system permease DctM subunit" evidence="8">
    <location>
        <begin position="12"/>
        <end position="427"/>
    </location>
</feature>
<dbReference type="EMBL" id="QLNI01000001">
    <property type="protein sequence ID" value="RAM03889.1"/>
    <property type="molecule type" value="Genomic_DNA"/>
</dbReference>
<evidence type="ECO:0000313" key="11">
    <source>
        <dbReference type="Proteomes" id="UP000248798"/>
    </source>
</evidence>
<evidence type="ECO:0000259" key="8">
    <source>
        <dbReference type="Pfam" id="PF06808"/>
    </source>
</evidence>
<evidence type="ECO:0000256" key="3">
    <source>
        <dbReference type="ARBA" id="ARBA00022519"/>
    </source>
</evidence>
<dbReference type="PANTHER" id="PTHR33362:SF5">
    <property type="entry name" value="C4-DICARBOXYLATE TRAP TRANSPORTER LARGE PERMEASE PROTEIN DCTM"/>
    <property type="match status" value="1"/>
</dbReference>
<comment type="subcellular location">
    <subcellularLocation>
        <location evidence="1">Cell inner membrane</location>
        <topology evidence="1">Multi-pass membrane protein</topology>
    </subcellularLocation>
</comment>
<feature type="transmembrane region" description="Helical" evidence="7">
    <location>
        <begin position="140"/>
        <end position="167"/>
    </location>
</feature>
<keyword evidence="5 7" id="KW-1133">Transmembrane helix</keyword>
<name>A0A328FHH8_9BACT</name>
<gene>
    <name evidence="10" type="ORF">DO021_00225</name>
    <name evidence="9" type="ORF">EYB58_08240</name>
</gene>
<feature type="transmembrane region" description="Helical" evidence="7">
    <location>
        <begin position="173"/>
        <end position="199"/>
    </location>
</feature>
<feature type="transmembrane region" description="Helical" evidence="7">
    <location>
        <begin position="7"/>
        <end position="37"/>
    </location>
</feature>
<dbReference type="Pfam" id="PF06808">
    <property type="entry name" value="DctM"/>
    <property type="match status" value="1"/>
</dbReference>
<dbReference type="PANTHER" id="PTHR33362">
    <property type="entry name" value="SIALIC ACID TRAP TRANSPORTER PERMEASE PROTEIN SIAT-RELATED"/>
    <property type="match status" value="1"/>
</dbReference>
<evidence type="ECO:0000256" key="2">
    <source>
        <dbReference type="ARBA" id="ARBA00022475"/>
    </source>
</evidence>
<reference evidence="9 12" key="2">
    <citation type="submission" date="2019-02" db="EMBL/GenBank/DDBJ databases">
        <title>Complete genome sequence of Desulfobacter hydrogenophilus AcRS1.</title>
        <authorList>
            <person name="Marietou A."/>
            <person name="Lund M.B."/>
            <person name="Marshall I.P.G."/>
            <person name="Schreiber L."/>
            <person name="Jorgensen B."/>
        </authorList>
    </citation>
    <scope>NUCLEOTIDE SEQUENCE [LARGE SCALE GENOMIC DNA]</scope>
    <source>
        <strain evidence="9 12">AcRS1</strain>
    </source>
</reference>
<dbReference type="Proteomes" id="UP000248798">
    <property type="component" value="Unassembled WGS sequence"/>
</dbReference>
<proteinExistence type="predicted"/>
<evidence type="ECO:0000256" key="7">
    <source>
        <dbReference type="SAM" id="Phobius"/>
    </source>
</evidence>
<dbReference type="Proteomes" id="UP000293902">
    <property type="component" value="Chromosome"/>
</dbReference>
<evidence type="ECO:0000256" key="5">
    <source>
        <dbReference type="ARBA" id="ARBA00022989"/>
    </source>
</evidence>
<dbReference type="NCBIfam" id="TIGR00786">
    <property type="entry name" value="dctM"/>
    <property type="match status" value="1"/>
</dbReference>
<keyword evidence="4 7" id="KW-0812">Transmembrane</keyword>
<dbReference type="OrthoDB" id="9785600at2"/>
<keyword evidence="6 7" id="KW-0472">Membrane</keyword>
<protein>
    <submittedName>
        <fullName evidence="10">C4-dicarboxylate ABC transporter permease</fullName>
    </submittedName>
    <submittedName>
        <fullName evidence="9">TRAP transporter large permease</fullName>
    </submittedName>
</protein>
<sequence length="439" mass="46841">MSPVLAGIIGIAVMIIMFMTQMPVAFVMALVGFIGFSTMTSPDAGLVLLSRNIYETFASYDLTTIPLFILMGQLGFNSGISKRLYSAGYKFLGSVRGGLAMATVTACTAFGAVCGSSPATAATMATVGLPEMKRFNYDDALATGSVASGGGIGMIMPPSVVLIIYGILTEQSIGQLFVAGIFPALLVTMLFISAVYITCLLDKNAGPAGEKFSWAERFKALFGLGETLIIFALVVGGIFYGLFTPTEAASVGAFGVLVISVIQRRLTWKGFVKSLMETLTTSCMVLMLITGAVIFGKFLAVTRIPFEIASWVSGLNMAPAMVIAVIIFIYFLGGCFMDALAFVTLTVPIFFPVVMELGYDPIWFGIIIVMVTEMGVITPPVGINVYVVYGVAKNVLSHNVPLEKIFKGITPFLIALIIGIIILIAFPCIILFLPHLMYS</sequence>
<dbReference type="RefSeq" id="WP_111952516.1">
    <property type="nucleotide sequence ID" value="NZ_CP036313.1"/>
</dbReference>
<evidence type="ECO:0000313" key="10">
    <source>
        <dbReference type="EMBL" id="RAM03889.1"/>
    </source>
</evidence>
<evidence type="ECO:0000256" key="1">
    <source>
        <dbReference type="ARBA" id="ARBA00004429"/>
    </source>
</evidence>
<keyword evidence="2" id="KW-1003">Cell membrane</keyword>
<feature type="transmembrane region" description="Helical" evidence="7">
    <location>
        <begin position="363"/>
        <end position="389"/>
    </location>
</feature>
<feature type="transmembrane region" description="Helical" evidence="7">
    <location>
        <begin position="320"/>
        <end position="351"/>
    </location>
</feature>
<dbReference type="AlphaFoldDB" id="A0A328FHH8"/>
<feature type="transmembrane region" description="Helical" evidence="7">
    <location>
        <begin position="220"/>
        <end position="242"/>
    </location>
</feature>
<evidence type="ECO:0000313" key="12">
    <source>
        <dbReference type="Proteomes" id="UP000293902"/>
    </source>
</evidence>
<evidence type="ECO:0000256" key="4">
    <source>
        <dbReference type="ARBA" id="ARBA00022692"/>
    </source>
</evidence>
<reference evidence="10 11" key="1">
    <citation type="submission" date="2018-06" db="EMBL/GenBank/DDBJ databases">
        <title>Complete Genome Sequence of Desulfobacter hydrogenophilus (DSM3380).</title>
        <authorList>
            <person name="Marietou A."/>
            <person name="Schreiber L."/>
            <person name="Marshall I."/>
            <person name="Jorgensen B."/>
        </authorList>
    </citation>
    <scope>NUCLEOTIDE SEQUENCE [LARGE SCALE GENOMIC DNA]</scope>
    <source>
        <strain evidence="10 11">DSM 3380</strain>
    </source>
</reference>
<dbReference type="InterPro" id="IPR010656">
    <property type="entry name" value="DctM"/>
</dbReference>
<dbReference type="GO" id="GO:0005886">
    <property type="term" value="C:plasma membrane"/>
    <property type="evidence" value="ECO:0007669"/>
    <property type="project" value="UniProtKB-SubCell"/>
</dbReference>
<dbReference type="GO" id="GO:0022857">
    <property type="term" value="F:transmembrane transporter activity"/>
    <property type="evidence" value="ECO:0007669"/>
    <property type="project" value="TreeGrafter"/>
</dbReference>